<reference evidence="1 2" key="1">
    <citation type="submission" date="2020-08" db="EMBL/GenBank/DDBJ databases">
        <title>Genomic Encyclopedia of Type Strains, Phase IV (KMG-IV): sequencing the most valuable type-strain genomes for metagenomic binning, comparative biology and taxonomic classification.</title>
        <authorList>
            <person name="Goeker M."/>
        </authorList>
    </citation>
    <scope>NUCLEOTIDE SEQUENCE [LARGE SCALE GENOMIC DNA]</scope>
    <source>
        <strain evidence="1 2">DSM 22368</strain>
    </source>
</reference>
<evidence type="ECO:0000313" key="1">
    <source>
        <dbReference type="EMBL" id="MBB6523276.1"/>
    </source>
</evidence>
<sequence>MPRKAVITRKSALEFLAFTKILPVSASYLYGDAAPLFPVQPYIFLLSA</sequence>
<comment type="caution">
    <text evidence="1">The sequence shown here is derived from an EMBL/GenBank/DDBJ whole genome shotgun (WGS) entry which is preliminary data.</text>
</comment>
<proteinExistence type="predicted"/>
<dbReference type="InParanoid" id="A0A7X0MX24"/>
<evidence type="ECO:0000313" key="2">
    <source>
        <dbReference type="Proteomes" id="UP000528457"/>
    </source>
</evidence>
<gene>
    <name evidence="1" type="ORF">HNR48_003578</name>
</gene>
<protein>
    <submittedName>
        <fullName evidence="1">Uncharacterized protein</fullName>
    </submittedName>
</protein>
<keyword evidence="2" id="KW-1185">Reference proteome</keyword>
<dbReference type="EMBL" id="JACHHT010000003">
    <property type="protein sequence ID" value="MBB6523276.1"/>
    <property type="molecule type" value="Genomic_DNA"/>
</dbReference>
<dbReference type="AlphaFoldDB" id="A0A7X0MX24"/>
<name>A0A7X0MX24_9GAMM</name>
<organism evidence="1 2">
    <name type="scientific">Pseudoteredinibacter isoporae</name>
    <dbReference type="NCBI Taxonomy" id="570281"/>
    <lineage>
        <taxon>Bacteria</taxon>
        <taxon>Pseudomonadati</taxon>
        <taxon>Pseudomonadota</taxon>
        <taxon>Gammaproteobacteria</taxon>
        <taxon>Cellvibrionales</taxon>
        <taxon>Cellvibrionaceae</taxon>
        <taxon>Pseudoteredinibacter</taxon>
    </lineage>
</organism>
<dbReference type="Proteomes" id="UP000528457">
    <property type="component" value="Unassembled WGS sequence"/>
</dbReference>
<accession>A0A7X0MX24</accession>